<reference evidence="2 3" key="1">
    <citation type="submission" date="2015-01" db="EMBL/GenBank/DDBJ databases">
        <title>Enhanced salinomycin production by adjusting the supply of polyketide extender units in Streptomyce albus DSM 41398.</title>
        <authorList>
            <person name="Lu C."/>
        </authorList>
    </citation>
    <scope>NUCLEOTIDE SEQUENCE [LARGE SCALE GENOMIC DNA]</scope>
    <source>
        <strain evidence="3">ATCC 21838 / DSM 41398 / FERM P-419 / JCM 4703 / NBRC 107858</strain>
    </source>
</reference>
<dbReference type="AlphaFoldDB" id="A0A0B5ELW4"/>
<dbReference type="KEGG" id="sals:SLNWT_3027"/>
<dbReference type="EMBL" id="CP010519">
    <property type="protein sequence ID" value="AJE83403.1"/>
    <property type="molecule type" value="Genomic_DNA"/>
</dbReference>
<accession>A0A0B5ELW4</accession>
<keyword evidence="3" id="KW-1185">Reference proteome</keyword>
<keyword evidence="1" id="KW-0472">Membrane</keyword>
<organism evidence="2 3">
    <name type="scientific">Streptomyces albus (strain ATCC 21838 / DSM 41398 / FERM P-419 / JCM 4703 / NBRC 107858)</name>
    <dbReference type="NCBI Taxonomy" id="1081613"/>
    <lineage>
        <taxon>Bacteria</taxon>
        <taxon>Bacillati</taxon>
        <taxon>Actinomycetota</taxon>
        <taxon>Actinomycetes</taxon>
        <taxon>Kitasatosporales</taxon>
        <taxon>Streptomycetaceae</taxon>
        <taxon>Streptomyces</taxon>
    </lineage>
</organism>
<evidence type="ECO:0000313" key="2">
    <source>
        <dbReference type="EMBL" id="AJE83403.1"/>
    </source>
</evidence>
<evidence type="ECO:0000313" key="3">
    <source>
        <dbReference type="Proteomes" id="UP000031523"/>
    </source>
</evidence>
<proteinExistence type="predicted"/>
<evidence type="ECO:0000256" key="1">
    <source>
        <dbReference type="SAM" id="Phobius"/>
    </source>
</evidence>
<name>A0A0B5ELW4_STRA4</name>
<dbReference type="Proteomes" id="UP000031523">
    <property type="component" value="Chromosome"/>
</dbReference>
<protein>
    <submittedName>
        <fullName evidence="2">Uncharacterized protein</fullName>
    </submittedName>
</protein>
<feature type="transmembrane region" description="Helical" evidence="1">
    <location>
        <begin position="20"/>
        <end position="42"/>
    </location>
</feature>
<keyword evidence="1" id="KW-0812">Transmembrane</keyword>
<keyword evidence="1" id="KW-1133">Transmembrane helix</keyword>
<gene>
    <name evidence="2" type="ORF">SLNWT_3027</name>
</gene>
<sequence>MVTPTRSSSTRLGLQYPYEIEGGSAVAVEVAVLLILGIVIVFSCRGGGLKAGHAVVCTVFGLYLAGTHSVGPLVQDVTVSLANFLSGLRL</sequence>
<feature type="transmembrane region" description="Helical" evidence="1">
    <location>
        <begin position="54"/>
        <end position="74"/>
    </location>
</feature>